<dbReference type="EMBL" id="MFJM01000050">
    <property type="protein sequence ID" value="OGG16959.1"/>
    <property type="molecule type" value="Genomic_DNA"/>
</dbReference>
<dbReference type="STRING" id="1798383.A3D78_06605"/>
<evidence type="ECO:0000256" key="1">
    <source>
        <dbReference type="SAM" id="MobiDB-lite"/>
    </source>
</evidence>
<evidence type="ECO:0008006" key="4">
    <source>
        <dbReference type="Google" id="ProtNLM"/>
    </source>
</evidence>
<dbReference type="AlphaFoldDB" id="A0A1F5ZWV5"/>
<reference evidence="2 3" key="1">
    <citation type="journal article" date="2016" name="Nat. Commun.">
        <title>Thousands of microbial genomes shed light on interconnected biogeochemical processes in an aquifer system.</title>
        <authorList>
            <person name="Anantharaman K."/>
            <person name="Brown C.T."/>
            <person name="Hug L.A."/>
            <person name="Sharon I."/>
            <person name="Castelle C.J."/>
            <person name="Probst A.J."/>
            <person name="Thomas B.C."/>
            <person name="Singh A."/>
            <person name="Wilkins M.J."/>
            <person name="Karaoz U."/>
            <person name="Brodie E.L."/>
            <person name="Williams K.H."/>
            <person name="Hubbard S.S."/>
            <person name="Banfield J.F."/>
        </authorList>
    </citation>
    <scope>NUCLEOTIDE SEQUENCE [LARGE SCALE GENOMIC DNA]</scope>
</reference>
<feature type="compositionally biased region" description="Pro residues" evidence="1">
    <location>
        <begin position="434"/>
        <end position="448"/>
    </location>
</feature>
<sequence length="615" mass="67196">MSNLPDNISKKNILTLLILLLMLATLPGSIWLSTRPVKTRSKAADNNQIISPSLISSPTPTLIPGRRVLFIAGKVGADGPLNSLSDINDLMNQVIKFWNEMVPQLNFQPQVTYHGPFILDPNLFGPLPNPNCENNIWSSSLENMAVDNGVVIREDDFVIRNIYFPDGICSANSSGGPKLRANLAGYLSSNDPLGNTVNMAIHEMGHAMVYPFMTYLATLHGGDWGFSHRESALGLGNACQVDKIDIKSFDPVTSCPLPTDPRVFSGDDPMGGGTQAGQTVGFSAGYRYILSTFVPGDILEINPSDVIPDGTLITLSPLDTGISMGGSDYPGPHLLKVNRTDGTSILFSYRKKEGWDSRLDDSTAYNRYFLNGATVDYFGNNAKPDLFQYWFPYFLTHLNDSDYLKFGENQLIKQVSHDNQKLTLIIDTTTPTSTPTPTPIPSPTPTLTPSPTPVLLTPTPALSNQLLLNPGFELDANRDGKPDNWTTNKNFTRSVGRIHSGSFAGRHFANNNAGYSINQTVKNIVAGSTYAFSGWTNIPDTSDSFTYNIQLIWKNAGGSNLRTDTVKTFNSNSGGWKQTLATVVSPTKAVSVIVRMNVASLKDYIFADDFSLRKE</sequence>
<dbReference type="Proteomes" id="UP000176253">
    <property type="component" value="Unassembled WGS sequence"/>
</dbReference>
<evidence type="ECO:0000313" key="3">
    <source>
        <dbReference type="Proteomes" id="UP000176253"/>
    </source>
</evidence>
<organism evidence="2 3">
    <name type="scientific">Candidatus Gottesmanbacteria bacterium RIFCSPHIGHO2_02_FULL_39_14</name>
    <dbReference type="NCBI Taxonomy" id="1798383"/>
    <lineage>
        <taxon>Bacteria</taxon>
        <taxon>Candidatus Gottesmaniibacteriota</taxon>
    </lineage>
</organism>
<name>A0A1F5ZWV5_9BACT</name>
<dbReference type="Gene3D" id="2.60.120.260">
    <property type="entry name" value="Galactose-binding domain-like"/>
    <property type="match status" value="1"/>
</dbReference>
<dbReference type="SUPFAM" id="SSF49785">
    <property type="entry name" value="Galactose-binding domain-like"/>
    <property type="match status" value="1"/>
</dbReference>
<gene>
    <name evidence="2" type="ORF">A3D78_06605</name>
</gene>
<comment type="caution">
    <text evidence="2">The sequence shown here is derived from an EMBL/GenBank/DDBJ whole genome shotgun (WGS) entry which is preliminary data.</text>
</comment>
<evidence type="ECO:0000313" key="2">
    <source>
        <dbReference type="EMBL" id="OGG16959.1"/>
    </source>
</evidence>
<feature type="region of interest" description="Disordered" evidence="1">
    <location>
        <begin position="428"/>
        <end position="448"/>
    </location>
</feature>
<proteinExistence type="predicted"/>
<accession>A0A1F5ZWV5</accession>
<dbReference type="InterPro" id="IPR008979">
    <property type="entry name" value="Galactose-bd-like_sf"/>
</dbReference>
<protein>
    <recommendedName>
        <fullName evidence="4">CBM-cenC domain-containing protein</fullName>
    </recommendedName>
</protein>